<reference evidence="1" key="1">
    <citation type="submission" date="2024-09" db="EMBL/GenBank/DDBJ databases">
        <title>Black Yeasts Isolated from many extreme environments.</title>
        <authorList>
            <person name="Coleine C."/>
            <person name="Stajich J.E."/>
            <person name="Selbmann L."/>
        </authorList>
    </citation>
    <scope>NUCLEOTIDE SEQUENCE</scope>
    <source>
        <strain evidence="1">CCFEE 5737</strain>
    </source>
</reference>
<evidence type="ECO:0000313" key="2">
    <source>
        <dbReference type="Proteomes" id="UP001186974"/>
    </source>
</evidence>
<dbReference type="Proteomes" id="UP001186974">
    <property type="component" value="Unassembled WGS sequence"/>
</dbReference>
<dbReference type="EMBL" id="JAWDJW010002825">
    <property type="protein sequence ID" value="KAK3077467.1"/>
    <property type="molecule type" value="Genomic_DNA"/>
</dbReference>
<accession>A0ACC3DL91</accession>
<evidence type="ECO:0000313" key="1">
    <source>
        <dbReference type="EMBL" id="KAK3077467.1"/>
    </source>
</evidence>
<protein>
    <submittedName>
        <fullName evidence="1">Uncharacterized protein</fullName>
    </submittedName>
</protein>
<organism evidence="1 2">
    <name type="scientific">Coniosporium uncinatum</name>
    <dbReference type="NCBI Taxonomy" id="93489"/>
    <lineage>
        <taxon>Eukaryota</taxon>
        <taxon>Fungi</taxon>
        <taxon>Dikarya</taxon>
        <taxon>Ascomycota</taxon>
        <taxon>Pezizomycotina</taxon>
        <taxon>Dothideomycetes</taxon>
        <taxon>Dothideomycetes incertae sedis</taxon>
        <taxon>Coniosporium</taxon>
    </lineage>
</organism>
<feature type="non-terminal residue" evidence="1">
    <location>
        <position position="73"/>
    </location>
</feature>
<comment type="caution">
    <text evidence="1">The sequence shown here is derived from an EMBL/GenBank/DDBJ whole genome shotgun (WGS) entry which is preliminary data.</text>
</comment>
<gene>
    <name evidence="1" type="ORF">LTS18_010187</name>
</gene>
<sequence length="73" mass="8154">MGEAELSEGSEKPLYPTKVLGAEILVNPFEDRVKRSREEARVQEKVEKKKAPKRKANKALMSSGDEEEDVAPV</sequence>
<name>A0ACC3DL91_9PEZI</name>
<keyword evidence="2" id="KW-1185">Reference proteome</keyword>
<proteinExistence type="predicted"/>